<dbReference type="Gene3D" id="3.30.800.10">
    <property type="entry name" value="Phosphatidylinositol Phosphate Kinase II Beta"/>
    <property type="match status" value="1"/>
</dbReference>
<feature type="compositionally biased region" description="Basic and acidic residues" evidence="13">
    <location>
        <begin position="523"/>
        <end position="544"/>
    </location>
</feature>
<dbReference type="InterPro" id="IPR023610">
    <property type="entry name" value="PInositol-4/5-P-5/4-kinase"/>
</dbReference>
<feature type="compositionally biased region" description="Basic and acidic residues" evidence="13">
    <location>
        <begin position="463"/>
        <end position="483"/>
    </location>
</feature>
<dbReference type="PANTHER" id="PTHR23086:SF8">
    <property type="entry name" value="PHOSPHATIDYLINOSITOL 5-PHOSPHATE 4-KINASE, ISOFORM A"/>
    <property type="match status" value="1"/>
</dbReference>
<dbReference type="HOGENOM" id="CLU_272026_0_0_1"/>
<feature type="compositionally biased region" description="Polar residues" evidence="13">
    <location>
        <begin position="415"/>
        <end position="439"/>
    </location>
</feature>
<feature type="domain" description="PIPK" evidence="14">
    <location>
        <begin position="1"/>
        <end position="402"/>
    </location>
</feature>
<evidence type="ECO:0000313" key="16">
    <source>
        <dbReference type="Proteomes" id="UP000005446"/>
    </source>
</evidence>
<keyword evidence="16" id="KW-1185">Reference proteome</keyword>
<evidence type="ECO:0000256" key="1">
    <source>
        <dbReference type="ARBA" id="ARBA00000444"/>
    </source>
</evidence>
<dbReference type="PANTHER" id="PTHR23086">
    <property type="entry name" value="PHOSPHATIDYLINOSITOL-4-PHOSPHATE 5-KINASE"/>
    <property type="match status" value="1"/>
</dbReference>
<dbReference type="EMBL" id="AGUE01000166">
    <property type="protein sequence ID" value="EHK98024.1"/>
    <property type="molecule type" value="Genomic_DNA"/>
</dbReference>
<dbReference type="PROSITE" id="PS51455">
    <property type="entry name" value="PIPK"/>
    <property type="match status" value="1"/>
</dbReference>
<dbReference type="SUPFAM" id="SSF56104">
    <property type="entry name" value="SAICAR synthase-like"/>
    <property type="match status" value="1"/>
</dbReference>
<dbReference type="GO" id="GO:0046854">
    <property type="term" value="P:phosphatidylinositol phosphate biosynthetic process"/>
    <property type="evidence" value="ECO:0007669"/>
    <property type="project" value="UniProtKB-ARBA"/>
</dbReference>
<feature type="coiled-coil region" evidence="12">
    <location>
        <begin position="1104"/>
        <end position="1145"/>
    </location>
</feature>
<dbReference type="GO" id="GO:0016308">
    <property type="term" value="F:1-phosphatidylinositol-4-phosphate 5-kinase activity"/>
    <property type="evidence" value="ECO:0007669"/>
    <property type="project" value="UniProtKB-EC"/>
</dbReference>
<dbReference type="FunFam" id="3.30.800.10:FF:000009">
    <property type="entry name" value="Phosphatidylinositol 4-phosphate 5-kinase its3"/>
    <property type="match status" value="1"/>
</dbReference>
<dbReference type="InterPro" id="IPR027484">
    <property type="entry name" value="PInositol-4-P-5-kinase_N"/>
</dbReference>
<feature type="compositionally biased region" description="Polar residues" evidence="13">
    <location>
        <begin position="755"/>
        <end position="771"/>
    </location>
</feature>
<evidence type="ECO:0000256" key="8">
    <source>
        <dbReference type="ARBA" id="ARBA00078403"/>
    </source>
</evidence>
<evidence type="ECO:0000256" key="9">
    <source>
        <dbReference type="ARBA" id="ARBA00080374"/>
    </source>
</evidence>
<feature type="compositionally biased region" description="Polar residues" evidence="13">
    <location>
        <begin position="446"/>
        <end position="462"/>
    </location>
</feature>
<evidence type="ECO:0000313" key="15">
    <source>
        <dbReference type="EMBL" id="EHK98024.1"/>
    </source>
</evidence>
<dbReference type="GO" id="GO:0005886">
    <property type="term" value="C:plasma membrane"/>
    <property type="evidence" value="ECO:0007669"/>
    <property type="project" value="TreeGrafter"/>
</dbReference>
<feature type="region of interest" description="Disordered" evidence="13">
    <location>
        <begin position="656"/>
        <end position="676"/>
    </location>
</feature>
<reference evidence="15 16" key="1">
    <citation type="journal article" date="2012" name="Eukaryot. Cell">
        <title>Genome sequence of the fungus Glarea lozoyensis: the first genome sequence of a species from the Helotiaceae family.</title>
        <authorList>
            <person name="Youssar L."/>
            <person name="Gruening B.A."/>
            <person name="Erxleben A."/>
            <person name="Guenther S."/>
            <person name="Huettel W."/>
        </authorList>
    </citation>
    <scope>NUCLEOTIDE SEQUENCE [LARGE SCALE GENOMIC DNA]</scope>
    <source>
        <strain evidence="16">ATCC 74030 / MF5533</strain>
    </source>
</reference>
<dbReference type="InterPro" id="IPR002498">
    <property type="entry name" value="PInositol-4-P-4/5-kinase_core"/>
</dbReference>
<accession>H0ETX6</accession>
<evidence type="ECO:0000256" key="3">
    <source>
        <dbReference type="ARBA" id="ARBA00022553"/>
    </source>
</evidence>
<evidence type="ECO:0000256" key="10">
    <source>
        <dbReference type="ARBA" id="ARBA00082306"/>
    </source>
</evidence>
<feature type="region of interest" description="Disordered" evidence="13">
    <location>
        <begin position="713"/>
        <end position="777"/>
    </location>
</feature>
<dbReference type="Pfam" id="PF01504">
    <property type="entry name" value="PIP5K"/>
    <property type="match status" value="1"/>
</dbReference>
<evidence type="ECO:0000256" key="5">
    <source>
        <dbReference type="ARBA" id="ARBA00022741"/>
    </source>
</evidence>
<evidence type="ECO:0000256" key="7">
    <source>
        <dbReference type="ARBA" id="ARBA00022840"/>
    </source>
</evidence>
<dbReference type="AlphaFoldDB" id="H0ETX6"/>
<proteinExistence type="predicted"/>
<dbReference type="GO" id="GO:0005524">
    <property type="term" value="F:ATP binding"/>
    <property type="evidence" value="ECO:0007669"/>
    <property type="project" value="UniProtKB-UniRule"/>
</dbReference>
<keyword evidence="7 11" id="KW-0067">ATP-binding</keyword>
<protein>
    <recommendedName>
        <fullName evidence="2">1-phosphatidylinositol-4-phosphate 5-kinase</fullName>
        <ecNumber evidence="2">2.7.1.68</ecNumber>
    </recommendedName>
    <alternativeName>
        <fullName evidence="10">1-phosphatidylinositol 4-phosphate kinase</fullName>
    </alternativeName>
    <alternativeName>
        <fullName evidence="8">Diphosphoinositide kinase</fullName>
    </alternativeName>
    <alternativeName>
        <fullName evidence="9">PIP5K</fullName>
    </alternativeName>
</protein>
<organism evidence="15 16">
    <name type="scientific">Glarea lozoyensis (strain ATCC 74030 / MF5533)</name>
    <dbReference type="NCBI Taxonomy" id="1104152"/>
    <lineage>
        <taxon>Eukaryota</taxon>
        <taxon>Fungi</taxon>
        <taxon>Dikarya</taxon>
        <taxon>Ascomycota</taxon>
        <taxon>Pezizomycotina</taxon>
        <taxon>Leotiomycetes</taxon>
        <taxon>Helotiales</taxon>
        <taxon>Helotiaceae</taxon>
        <taxon>Glarea</taxon>
    </lineage>
</organism>
<evidence type="ECO:0000259" key="14">
    <source>
        <dbReference type="PROSITE" id="PS51455"/>
    </source>
</evidence>
<feature type="compositionally biased region" description="Polar residues" evidence="13">
    <location>
        <begin position="728"/>
        <end position="742"/>
    </location>
</feature>
<evidence type="ECO:0000256" key="4">
    <source>
        <dbReference type="ARBA" id="ARBA00022679"/>
    </source>
</evidence>
<dbReference type="EC" id="2.7.1.68" evidence="2"/>
<comment type="caution">
    <text evidence="15">The sequence shown here is derived from an EMBL/GenBank/DDBJ whole genome shotgun (WGS) entry which is preliminary data.</text>
</comment>
<dbReference type="SMART" id="SM00330">
    <property type="entry name" value="PIPKc"/>
    <property type="match status" value="1"/>
</dbReference>
<keyword evidence="3" id="KW-0597">Phosphoprotein</keyword>
<evidence type="ECO:0000256" key="13">
    <source>
        <dbReference type="SAM" id="MobiDB-lite"/>
    </source>
</evidence>
<keyword evidence="12" id="KW-0175">Coiled coil</keyword>
<dbReference type="InParanoid" id="H0ETX6"/>
<dbReference type="Gene3D" id="3.30.810.10">
    <property type="entry name" value="2-Layer Sandwich"/>
    <property type="match status" value="1"/>
</dbReference>
<dbReference type="InterPro" id="IPR027483">
    <property type="entry name" value="PInositol-4-P-4/5-kinase_C_sf"/>
</dbReference>
<evidence type="ECO:0000256" key="11">
    <source>
        <dbReference type="PROSITE-ProRule" id="PRU00781"/>
    </source>
</evidence>
<sequence length="1189" mass="134543">MLTGIRFTVSRTNAKLDRPLTDADFDAKHKFSFDITGNELTPSAKYDFKFKDYAPWVFRHLRAKFKLDPADYLMSLTSKYILSELGSPGKSGSFFYFSRDYKYIIKTIHHAEHKFLRKILKDYWKHIEDNPNTLLSQFYGLHRVKIPYGRKIHFVVMNNLFPPHRDIHQTFDLKGSTIGRDFKEEDLEKNPRATLKDLNWLRREKHLEFGPEKRTLFFEQMERDVHLLQRLKIMDYSMLVGVHDLQKGNQENLRDKTLQVFQPGGDAPTEDSGPDGRGLLMRTPSKLENARKARELRQIIKQEKPIPMGQSSSRMPDTLEENTTKRDFIFYSDDGGFQATHEDNSPGEEIFFLSIIDCLTHYGTVKKLEHFWKGLSQDKKQISPISPEPYGERFIQFIEGITKSPEEAAREKEAQATSPIPHTNSNTFSDRGRNPNSVDSGRRRSNSQPMHRSSNPNSTLQRNEQEAVNAERRGDDEAHRPDPRIISVVRSPSADRSGGLQGQTLPVVEELGEASSTGGRSGHSREENDDGDRRPRTPAKDYVDGRPLTPPKDYSPNGNGYGHGDVSKTTVNRSSLDKKLPPLPPVTSPVEKQEKDSFFSFRHKRIFLGEFQASCHLRLPENITEFAICSPFGERSFGHDSQRFDLRPKDLNLSYSHESPQHQHPTVKLTKPAAPRGPRVNQIGFWDRPAQYIVSLRDIPKLNTNMAQNENIAESNMAEYTREVVRRPSTSSETSDLRSPSNKPWDDDAEATASPAANSENISGSAQSHSDSAAKDDDVFSHSGVGLGKVSSGTNAIQNRFARFSSTYYPRPPKQRAPSWKADASSPEAKIDLGVKQIIKFMQSVQHGTDTFDSDKAFKLFIDANKEIVRAWGGLEENLRRKPAGITLGEKVDCMHAILLNLSKEVAEGGGWVRGALEMSELSLEFCREWEILMNKDLGARKWASSNATRRKPVDNQSLESDESMEYIAPEEILTPQKLAEGDDETKNNINRVEVEDVEHLGIVDDLLPIVEPHASGEIASSRSTSTINIAHEQYTHILKRLDDIEASIKQNNHQAILEAVEMHALITKDIHGAVYGENAVSPKQAAATRLGLWQLADDSADHHREYVRKLSNVEEAVNATRDETEELRREVEKLHAVREQTEEINTYAQSWLSEAWDNVIDEFWPHGAPTDEALAAEETQGQEPALAM</sequence>
<evidence type="ECO:0000256" key="2">
    <source>
        <dbReference type="ARBA" id="ARBA00012172"/>
    </source>
</evidence>
<dbReference type="CDD" id="cd17303">
    <property type="entry name" value="PIPKc_PIP5K_yeast_like"/>
    <property type="match status" value="1"/>
</dbReference>
<keyword evidence="4 11" id="KW-0808">Transferase</keyword>
<keyword evidence="5 11" id="KW-0547">Nucleotide-binding</keyword>
<dbReference type="Proteomes" id="UP000005446">
    <property type="component" value="Unassembled WGS sequence"/>
</dbReference>
<dbReference type="OrthoDB" id="20783at2759"/>
<evidence type="ECO:0000256" key="12">
    <source>
        <dbReference type="SAM" id="Coils"/>
    </source>
</evidence>
<comment type="catalytic activity">
    <reaction evidence="1">
        <text>a 1,2-diacyl-sn-glycero-3-phospho-(1D-myo-inositol 4-phosphate) + ATP = a 1,2-diacyl-sn-glycero-3-phospho-(1D-myo-inositol-4,5-bisphosphate) + ADP + H(+)</text>
        <dbReference type="Rhea" id="RHEA:14425"/>
        <dbReference type="ChEBI" id="CHEBI:15378"/>
        <dbReference type="ChEBI" id="CHEBI:30616"/>
        <dbReference type="ChEBI" id="CHEBI:58178"/>
        <dbReference type="ChEBI" id="CHEBI:58456"/>
        <dbReference type="ChEBI" id="CHEBI:456216"/>
        <dbReference type="EC" id="2.7.1.68"/>
    </reaction>
</comment>
<evidence type="ECO:0000256" key="6">
    <source>
        <dbReference type="ARBA" id="ARBA00022777"/>
    </source>
</evidence>
<name>H0ETX6_GLAL7</name>
<gene>
    <name evidence="15" type="ORF">M7I_6199</name>
</gene>
<keyword evidence="6 11" id="KW-0418">Kinase</keyword>
<feature type="region of interest" description="Disordered" evidence="13">
    <location>
        <begin position="406"/>
        <end position="592"/>
    </location>
</feature>